<dbReference type="Proteomes" id="UP001194469">
    <property type="component" value="Unassembled WGS sequence"/>
</dbReference>
<name>A0ABS0J5T8_9BACT</name>
<gene>
    <name evidence="1" type="ORF">FVW20_10820</name>
</gene>
<comment type="caution">
    <text evidence="1">The sequence shown here is derived from an EMBL/GenBank/DDBJ whole genome shotgun (WGS) entry which is preliminary data.</text>
</comment>
<accession>A0ABS0J5T8</accession>
<dbReference type="EMBL" id="VRYY01000308">
    <property type="protein sequence ID" value="MBG3877497.1"/>
    <property type="molecule type" value="Genomic_DNA"/>
</dbReference>
<protein>
    <submittedName>
        <fullName evidence="1">Phage tail protein</fullName>
    </submittedName>
</protein>
<evidence type="ECO:0000313" key="2">
    <source>
        <dbReference type="Proteomes" id="UP001194469"/>
    </source>
</evidence>
<evidence type="ECO:0000313" key="1">
    <source>
        <dbReference type="EMBL" id="MBG3877497.1"/>
    </source>
</evidence>
<sequence>MDILLAFGTPGADLAVASGDLLTDDGLLTAVVVSLFTDRQAEATDELPAGETDRKGWWADATLPKLTGAPDKIGSRLWLLRREKQLPEVVARAREYATEALQWLLTEHRVDGLTVTATVPERGMLQLQVALEVDGATQLSAFDYSYLTGAYRLSV</sequence>
<organism evidence="1 2">
    <name type="scientific">Nitratidesulfovibrio oxamicus</name>
    <dbReference type="NCBI Taxonomy" id="32016"/>
    <lineage>
        <taxon>Bacteria</taxon>
        <taxon>Pseudomonadati</taxon>
        <taxon>Thermodesulfobacteriota</taxon>
        <taxon>Desulfovibrionia</taxon>
        <taxon>Desulfovibrionales</taxon>
        <taxon>Desulfovibrionaceae</taxon>
        <taxon>Nitratidesulfovibrio</taxon>
    </lineage>
</organism>
<proteinExistence type="predicted"/>
<reference evidence="1 2" key="1">
    <citation type="submission" date="2019-08" db="EMBL/GenBank/DDBJ databases">
        <authorList>
            <person name="Luo N."/>
        </authorList>
    </citation>
    <scope>NUCLEOTIDE SEQUENCE [LARGE SCALE GENOMIC DNA]</scope>
    <source>
        <strain evidence="1 2">NCIMB 9442</strain>
    </source>
</reference>
<dbReference type="RefSeq" id="WP_196609552.1">
    <property type="nucleotide sequence ID" value="NZ_VRYY01000308.1"/>
</dbReference>
<keyword evidence="2" id="KW-1185">Reference proteome</keyword>
<dbReference type="Pfam" id="PF07409">
    <property type="entry name" value="GP46"/>
    <property type="match status" value="1"/>
</dbReference>
<dbReference type="InterPro" id="IPR010877">
    <property type="entry name" value="Phage_Mu_Gp46"/>
</dbReference>